<proteinExistence type="predicted"/>
<dbReference type="RefSeq" id="WP_071037381.1">
    <property type="nucleotide sequence ID" value="NZ_CP017754.1"/>
</dbReference>
<name>A0ABN4TIZ1_9BURK</name>
<organism evidence="1 2">
    <name type="scientific">Cupriavidus malaysiensis</name>
    <dbReference type="NCBI Taxonomy" id="367825"/>
    <lineage>
        <taxon>Bacteria</taxon>
        <taxon>Pseudomonadati</taxon>
        <taxon>Pseudomonadota</taxon>
        <taxon>Betaproteobacteria</taxon>
        <taxon>Burkholderiales</taxon>
        <taxon>Burkholderiaceae</taxon>
        <taxon>Cupriavidus</taxon>
    </lineage>
</organism>
<evidence type="ECO:0008006" key="3">
    <source>
        <dbReference type="Google" id="ProtNLM"/>
    </source>
</evidence>
<gene>
    <name evidence="1" type="ORF">BKK80_05735</name>
</gene>
<protein>
    <recommendedName>
        <fullName evidence="3">Transcriptional regulator</fullName>
    </recommendedName>
</protein>
<reference evidence="1 2" key="1">
    <citation type="submission" date="2016-10" db="EMBL/GenBank/DDBJ databases">
        <title>Complete genome sequences of three Cupriavidus strains isolated from various Malaysian environments.</title>
        <authorList>
            <person name="Abdullah A.A.-A."/>
            <person name="Shafie N.A.H."/>
            <person name="Lau N.S."/>
        </authorList>
    </citation>
    <scope>NUCLEOTIDE SEQUENCE [LARGE SCALE GENOMIC DNA]</scope>
    <source>
        <strain evidence="1 2">USMAA1020</strain>
    </source>
</reference>
<evidence type="ECO:0000313" key="1">
    <source>
        <dbReference type="EMBL" id="AOZ05363.1"/>
    </source>
</evidence>
<accession>A0ABN4TIZ1</accession>
<dbReference type="Proteomes" id="UP000177515">
    <property type="component" value="Chromosome 1"/>
</dbReference>
<keyword evidence="2" id="KW-1185">Reference proteome</keyword>
<evidence type="ECO:0000313" key="2">
    <source>
        <dbReference type="Proteomes" id="UP000177515"/>
    </source>
</evidence>
<sequence>MTKEDLEAYFASFVGMTGNTAAAVWFCEESPHNLPPAFVPPYRAPQHPQAWNAAFLRENRERLPQWQNHQKIARILAAATEVVRELPTGAIDPVDYFFRDLYAEQGNAFCLSLFPLPARGNHKALWDAYQQCVPLSPRQRYRDLCSQGARFRFIAALRRRMRPKLVVCTGSRVPELFLQAFGFHGVSGEDAVIQPADQARSLRVYRHEGTTLVLAPPLAGVSGLSSNVLLEALGRYLARSLDATDLDLSTEPALQPLDDYALLLKAA</sequence>
<dbReference type="EMBL" id="CP017754">
    <property type="protein sequence ID" value="AOZ05363.1"/>
    <property type="molecule type" value="Genomic_DNA"/>
</dbReference>